<feature type="compositionally biased region" description="Polar residues" evidence="2">
    <location>
        <begin position="8"/>
        <end position="24"/>
    </location>
</feature>
<keyword evidence="1" id="KW-0175">Coiled coil</keyword>
<feature type="region of interest" description="Disordered" evidence="2">
    <location>
        <begin position="1"/>
        <end position="27"/>
    </location>
</feature>
<feature type="coiled-coil region" evidence="1">
    <location>
        <begin position="163"/>
        <end position="218"/>
    </location>
</feature>
<evidence type="ECO:0000256" key="1">
    <source>
        <dbReference type="SAM" id="Coils"/>
    </source>
</evidence>
<comment type="caution">
    <text evidence="4">The sequence shown here is derived from an EMBL/GenBank/DDBJ whole genome shotgun (WGS) entry which is preliminary data.</text>
</comment>
<reference evidence="4" key="1">
    <citation type="journal article" date="2004" name="Nature">
        <title>Genome duplication in the teleost fish Tetraodon nigroviridis reveals the early vertebrate proto-karyotype.</title>
        <authorList>
            <person name="Jaillon O."/>
            <person name="Aury J.-M."/>
            <person name="Brunet F."/>
            <person name="Petit J.-L."/>
            <person name="Stange-Thomann N."/>
            <person name="Mauceli E."/>
            <person name="Bouneau L."/>
            <person name="Fischer C."/>
            <person name="Ozouf-Costaz C."/>
            <person name="Bernot A."/>
            <person name="Nicaud S."/>
            <person name="Jaffe D."/>
            <person name="Fisher S."/>
            <person name="Lutfalla G."/>
            <person name="Dossat C."/>
            <person name="Segurens B."/>
            <person name="Dasilva C."/>
            <person name="Salanoubat M."/>
            <person name="Levy M."/>
            <person name="Boudet N."/>
            <person name="Castellano S."/>
            <person name="Anthouard V."/>
            <person name="Jubin C."/>
            <person name="Castelli V."/>
            <person name="Katinka M."/>
            <person name="Vacherie B."/>
            <person name="Biemont C."/>
            <person name="Skalli Z."/>
            <person name="Cattolico L."/>
            <person name="Poulain J."/>
            <person name="De Berardinis V."/>
            <person name="Cruaud C."/>
            <person name="Duprat S."/>
            <person name="Brottier P."/>
            <person name="Coutanceau J.-P."/>
            <person name="Gouzy J."/>
            <person name="Parra G."/>
            <person name="Lardier G."/>
            <person name="Chapple C."/>
            <person name="McKernan K.J."/>
            <person name="McEwan P."/>
            <person name="Bosak S."/>
            <person name="Kellis M."/>
            <person name="Volff J.-N."/>
            <person name="Guigo R."/>
            <person name="Zody M.C."/>
            <person name="Mesirov J."/>
            <person name="Lindblad-Toh K."/>
            <person name="Birren B."/>
            <person name="Nusbaum C."/>
            <person name="Kahn D."/>
            <person name="Robinson-Rechavi M."/>
            <person name="Laudet V."/>
            <person name="Schachter V."/>
            <person name="Quetier F."/>
            <person name="Saurin W."/>
            <person name="Scarpelli C."/>
            <person name="Wincker P."/>
            <person name="Lander E.S."/>
            <person name="Weissenbach J."/>
            <person name="Roest Crollius H."/>
        </authorList>
    </citation>
    <scope>NUCLEOTIDE SEQUENCE [LARGE SCALE GENOMIC DNA]</scope>
</reference>
<feature type="region of interest" description="Disordered" evidence="2">
    <location>
        <begin position="89"/>
        <end position="150"/>
    </location>
</feature>
<evidence type="ECO:0000313" key="4">
    <source>
        <dbReference type="EMBL" id="CAG09742.1"/>
    </source>
</evidence>
<reference evidence="4" key="2">
    <citation type="submission" date="2004-02" db="EMBL/GenBank/DDBJ databases">
        <authorList>
            <consortium name="Genoscope"/>
            <consortium name="Whitehead Institute Centre for Genome Research"/>
        </authorList>
    </citation>
    <scope>NUCLEOTIDE SEQUENCE</scope>
</reference>
<keyword evidence="3" id="KW-0472">Membrane</keyword>
<dbReference type="EMBL" id="CAAE01015008">
    <property type="protein sequence ID" value="CAG09742.1"/>
    <property type="molecule type" value="Genomic_DNA"/>
</dbReference>
<dbReference type="AlphaFoldDB" id="Q4RPE0"/>
<protein>
    <submittedName>
        <fullName evidence="4">(spotted green pufferfish) hypothetical protein</fullName>
    </submittedName>
</protein>
<feature type="compositionally biased region" description="Basic and acidic residues" evidence="2">
    <location>
        <begin position="92"/>
        <end position="119"/>
    </location>
</feature>
<evidence type="ECO:0000256" key="3">
    <source>
        <dbReference type="SAM" id="Phobius"/>
    </source>
</evidence>
<keyword evidence="3" id="KW-1133">Transmembrane helix</keyword>
<feature type="transmembrane region" description="Helical" evidence="3">
    <location>
        <begin position="293"/>
        <end position="313"/>
    </location>
</feature>
<dbReference type="OrthoDB" id="8919415at2759"/>
<feature type="compositionally biased region" description="Basic and acidic residues" evidence="2">
    <location>
        <begin position="131"/>
        <end position="148"/>
    </location>
</feature>
<proteinExistence type="predicted"/>
<name>Q4RPE0_TETNG</name>
<accession>Q4RPE0</accession>
<sequence length="338" mass="38989">MTAAGYRSKSTLSVLPRQTANMTDPSEDKITQEEMLSKIAELNHSSSHLKGLNASMMQWLDAAESEIVTLNSDNKSLRTKVNMLEKIVTDTQEDRGEPHPPPPTDDKPKTEQRMRKMEEQLTLMKEHNKRRTSELKDLQQERDQDRKSLGKMSHTVHILQAYLEEAQLELQQKDKVIEEKNLVIRIAEETLEEFSNTIEHLRTTSHKLKLQLEERQDESSFTFLNELVEDKIKGFPTSGMSYAEEVMQLGTLAVETKDAGVLVDPWSFSADFQQQYTSDRCPSTLAEMSHTPFLFMLFILLFFLMLFVSSSYLENLEFLMFQMAQSYWNLHFVAAPPV</sequence>
<gene>
    <name evidence="4" type="ORF">GSTENG00031156001</name>
</gene>
<keyword evidence="3" id="KW-0812">Transmembrane</keyword>
<dbReference type="KEGG" id="tng:GSTEN00031156G001"/>
<organism evidence="4">
    <name type="scientific">Tetraodon nigroviridis</name>
    <name type="common">Spotted green pufferfish</name>
    <name type="synonym">Chelonodon nigroviridis</name>
    <dbReference type="NCBI Taxonomy" id="99883"/>
    <lineage>
        <taxon>Eukaryota</taxon>
        <taxon>Metazoa</taxon>
        <taxon>Chordata</taxon>
        <taxon>Craniata</taxon>
        <taxon>Vertebrata</taxon>
        <taxon>Euteleostomi</taxon>
        <taxon>Actinopterygii</taxon>
        <taxon>Neopterygii</taxon>
        <taxon>Teleostei</taxon>
        <taxon>Neoteleostei</taxon>
        <taxon>Acanthomorphata</taxon>
        <taxon>Eupercaria</taxon>
        <taxon>Tetraodontiformes</taxon>
        <taxon>Tetradontoidea</taxon>
        <taxon>Tetraodontidae</taxon>
        <taxon>Tetraodon</taxon>
    </lineage>
</organism>
<evidence type="ECO:0000256" key="2">
    <source>
        <dbReference type="SAM" id="MobiDB-lite"/>
    </source>
</evidence>